<dbReference type="RefSeq" id="WP_004514295.1">
    <property type="nucleotide sequence ID" value="NC_007517.1"/>
</dbReference>
<evidence type="ECO:0000313" key="1">
    <source>
        <dbReference type="EMBL" id="ABB33334.1"/>
    </source>
</evidence>
<dbReference type="KEGG" id="gme:Gmet_3120"/>
<dbReference type="EMBL" id="CP000148">
    <property type="protein sequence ID" value="ABB33334.1"/>
    <property type="molecule type" value="Genomic_DNA"/>
</dbReference>
<organism evidence="1 2">
    <name type="scientific">Geobacter metallireducens (strain ATCC 53774 / DSM 7210 / GS-15)</name>
    <dbReference type="NCBI Taxonomy" id="269799"/>
    <lineage>
        <taxon>Bacteria</taxon>
        <taxon>Pseudomonadati</taxon>
        <taxon>Thermodesulfobacteriota</taxon>
        <taxon>Desulfuromonadia</taxon>
        <taxon>Geobacterales</taxon>
        <taxon>Geobacteraceae</taxon>
        <taxon>Geobacter</taxon>
    </lineage>
</organism>
<dbReference type="AlphaFoldDB" id="Q39QZ0"/>
<dbReference type="Proteomes" id="UP000007073">
    <property type="component" value="Chromosome"/>
</dbReference>
<dbReference type="STRING" id="269799.Gmet_3120"/>
<reference evidence="1 2" key="2">
    <citation type="journal article" date="2009" name="BMC Microbiol.">
        <title>The genome sequence of Geobacter metallireducens: features of metabolism, physiology and regulation common and dissimilar to Geobacter sulfurreducens.</title>
        <authorList>
            <person name="Aklujkar M."/>
            <person name="Krushkal J."/>
            <person name="DiBartolo G."/>
            <person name="Lapidus A."/>
            <person name="Land M.L."/>
            <person name="Lovley D.R."/>
        </authorList>
    </citation>
    <scope>NUCLEOTIDE SEQUENCE [LARGE SCALE GENOMIC DNA]</scope>
    <source>
        <strain evidence="2">ATCC 53774 / DSM 7210 / GS-15</strain>
    </source>
</reference>
<protein>
    <submittedName>
        <fullName evidence="1">Uncharacterized protein</fullName>
    </submittedName>
</protein>
<keyword evidence="2" id="KW-1185">Reference proteome</keyword>
<accession>Q39QZ0</accession>
<sequence length="89" mass="9503">MRHGCPGVFPRPVREHVNKAGATVRGMEEVLRTIEESADAANLLAIEMAIGGWETAPVRQCDDQLAAAADRSVRATADMACLLRSSGLL</sequence>
<dbReference type="HOGENOM" id="CLU_2450403_0_0_7"/>
<gene>
    <name evidence="1" type="ordered locus">Gmet_3120</name>
</gene>
<evidence type="ECO:0000313" key="2">
    <source>
        <dbReference type="Proteomes" id="UP000007073"/>
    </source>
</evidence>
<proteinExistence type="predicted"/>
<reference evidence="1 2" key="1">
    <citation type="submission" date="2005-10" db="EMBL/GenBank/DDBJ databases">
        <title>Complete sequence of Geobacter metallireducens GS-15.</title>
        <authorList>
            <consortium name="US DOE Joint Genome Institute"/>
            <person name="Copeland A."/>
            <person name="Lucas S."/>
            <person name="Lapidus A."/>
            <person name="Barry K."/>
            <person name="Detter J.C."/>
            <person name="Glavina T."/>
            <person name="Hammon N."/>
            <person name="Israni S."/>
            <person name="Pitluck S."/>
            <person name="Di Bartolo G."/>
            <person name="Chain P."/>
            <person name="Schmutz J."/>
            <person name="Larimer F."/>
            <person name="Land M."/>
            <person name="Kyrpides N."/>
            <person name="Ivanova N."/>
            <person name="Richardson P."/>
        </authorList>
    </citation>
    <scope>NUCLEOTIDE SEQUENCE [LARGE SCALE GENOMIC DNA]</scope>
    <source>
        <strain evidence="2">ATCC 53774 / DSM 7210 / GS-15</strain>
    </source>
</reference>
<name>Q39QZ0_GEOMG</name>